<organism evidence="1 2">
    <name type="scientific">Rhizophagus irregularis</name>
    <dbReference type="NCBI Taxonomy" id="588596"/>
    <lineage>
        <taxon>Eukaryota</taxon>
        <taxon>Fungi</taxon>
        <taxon>Fungi incertae sedis</taxon>
        <taxon>Mucoromycota</taxon>
        <taxon>Glomeromycotina</taxon>
        <taxon>Glomeromycetes</taxon>
        <taxon>Glomerales</taxon>
        <taxon>Glomeraceae</taxon>
        <taxon>Rhizophagus</taxon>
    </lineage>
</organism>
<reference evidence="1 2" key="1">
    <citation type="submission" date="2015-10" db="EMBL/GenBank/DDBJ databases">
        <title>Genome analyses suggest a sexual origin of heterokaryosis in a supposedly ancient asexual fungus.</title>
        <authorList>
            <person name="Ropars J."/>
            <person name="Sedzielewska K."/>
            <person name="Noel J."/>
            <person name="Charron P."/>
            <person name="Farinelli L."/>
            <person name="Marton T."/>
            <person name="Kruger M."/>
            <person name="Pelin A."/>
            <person name="Brachmann A."/>
            <person name="Corradi N."/>
        </authorList>
    </citation>
    <scope>NUCLEOTIDE SEQUENCE [LARGE SCALE GENOMIC DNA]</scope>
    <source>
        <strain evidence="1 2">A4</strain>
    </source>
</reference>
<accession>A0A2I1G0Q8</accession>
<gene>
    <name evidence="1" type="ORF">RhiirA4_453529</name>
</gene>
<dbReference type="EMBL" id="LLXI01000091">
    <property type="protein sequence ID" value="PKY40210.1"/>
    <property type="molecule type" value="Genomic_DNA"/>
</dbReference>
<comment type="caution">
    <text evidence="1">The sequence shown here is derived from an EMBL/GenBank/DDBJ whole genome shotgun (WGS) entry which is preliminary data.</text>
</comment>
<name>A0A2I1G0Q8_9GLOM</name>
<dbReference type="VEuPathDB" id="FungiDB:RhiirFUN_014694"/>
<dbReference type="AlphaFoldDB" id="A0A2I1G0Q8"/>
<evidence type="ECO:0000313" key="2">
    <source>
        <dbReference type="Proteomes" id="UP000234323"/>
    </source>
</evidence>
<evidence type="ECO:0000313" key="1">
    <source>
        <dbReference type="EMBL" id="PKY40210.1"/>
    </source>
</evidence>
<proteinExistence type="predicted"/>
<protein>
    <submittedName>
        <fullName evidence="1">Uncharacterized protein</fullName>
    </submittedName>
</protein>
<dbReference type="VEuPathDB" id="FungiDB:RhiirA1_470637"/>
<dbReference type="Proteomes" id="UP000234323">
    <property type="component" value="Unassembled WGS sequence"/>
</dbReference>
<sequence>MNINNYNNEINLNDLTIIFDDNNSYSYIANNSDEFENDNEEETEIDLNPISPEIEMIFDNYDLAKRFLDQYVKSNGFVIIKGRIEKDKTNKSIIIRRSFESTTNHQRCGNGQLILNKLLELQHEEPEWIIKTRLEGPDN</sequence>
<keyword evidence="2" id="KW-1185">Reference proteome</keyword>